<evidence type="ECO:0000313" key="1">
    <source>
        <dbReference type="EMBL" id="SHF58177.1"/>
    </source>
</evidence>
<dbReference type="Pfam" id="PF12869">
    <property type="entry name" value="tRNA_anti-like"/>
    <property type="match status" value="1"/>
</dbReference>
<dbReference type="AlphaFoldDB" id="A0A1M5CU41"/>
<dbReference type="OrthoDB" id="673558at2"/>
<name>A0A1M5CU41_9BACT</name>
<accession>A0A1M5CU41</accession>
<evidence type="ECO:0000313" key="2">
    <source>
        <dbReference type="Proteomes" id="UP000184048"/>
    </source>
</evidence>
<gene>
    <name evidence="1" type="ORF">SAMN02745131_03023</name>
</gene>
<dbReference type="InterPro" id="IPR024422">
    <property type="entry name" value="Protein_unknown_function_OB"/>
</dbReference>
<dbReference type="RefSeq" id="WP_072836166.1">
    <property type="nucleotide sequence ID" value="NZ_FQUU01000013.1"/>
</dbReference>
<reference evidence="1 2" key="1">
    <citation type="submission" date="2016-11" db="EMBL/GenBank/DDBJ databases">
        <authorList>
            <person name="Jaros S."/>
            <person name="Januszkiewicz K."/>
            <person name="Wedrychowicz H."/>
        </authorList>
    </citation>
    <scope>NUCLEOTIDE SEQUENCE [LARGE SCALE GENOMIC DNA]</scope>
    <source>
        <strain evidence="1 2">DSM 18119</strain>
    </source>
</reference>
<proteinExistence type="predicted"/>
<organism evidence="1 2">
    <name type="scientific">Flavisolibacter ginsengisoli DSM 18119</name>
    <dbReference type="NCBI Taxonomy" id="1121884"/>
    <lineage>
        <taxon>Bacteria</taxon>
        <taxon>Pseudomonadati</taxon>
        <taxon>Bacteroidota</taxon>
        <taxon>Chitinophagia</taxon>
        <taxon>Chitinophagales</taxon>
        <taxon>Chitinophagaceae</taxon>
        <taxon>Flavisolibacter</taxon>
    </lineage>
</organism>
<keyword evidence="2" id="KW-1185">Reference proteome</keyword>
<dbReference type="Proteomes" id="UP000184048">
    <property type="component" value="Unassembled WGS sequence"/>
</dbReference>
<sequence length="145" mass="15863">MNKKVFLIIIVLIAITGLVYAIREYNRTNKDLKNVNPDYTTNMNTLVADYEKDSSGFYKKYIDKVIAVSGTVKSIDMDGSPVIISLGESGSMSSVKCSMDSSYTNYKSVKEGNQVAIKGICFGASSDALFGTDVSLNRCILIETK</sequence>
<dbReference type="EMBL" id="FQUU01000013">
    <property type="protein sequence ID" value="SHF58177.1"/>
    <property type="molecule type" value="Genomic_DNA"/>
</dbReference>
<dbReference type="STRING" id="1121884.SAMN02745131_03023"/>
<protein>
    <submittedName>
        <fullName evidence="1">tRNA_anti-like</fullName>
    </submittedName>
</protein>